<dbReference type="Gene3D" id="3.90.550.10">
    <property type="entry name" value="Spore Coat Polysaccharide Biosynthesis Protein SpsA, Chain A"/>
    <property type="match status" value="1"/>
</dbReference>
<dbReference type="EMBL" id="CP102480">
    <property type="protein sequence ID" value="UUX49596.1"/>
    <property type="molecule type" value="Genomic_DNA"/>
</dbReference>
<keyword evidence="4" id="KW-1185">Reference proteome</keyword>
<dbReference type="KEGG" id="naci:NUH88_19620"/>
<name>A0A9J7ATE1_9PROT</name>
<keyword evidence="1" id="KW-0472">Membrane</keyword>
<dbReference type="Proteomes" id="UP001060336">
    <property type="component" value="Chromosome"/>
</dbReference>
<protein>
    <submittedName>
        <fullName evidence="3">Glycosyltransferase family 2 protein</fullName>
    </submittedName>
</protein>
<evidence type="ECO:0000256" key="1">
    <source>
        <dbReference type="SAM" id="Phobius"/>
    </source>
</evidence>
<reference evidence="3" key="1">
    <citation type="submission" date="2022-08" db="EMBL/GenBank/DDBJ databases">
        <title>Nisaea acidiphila sp. nov., isolated from a marine algal debris and emended description of the genus Nisaea Urios et al. 2008.</title>
        <authorList>
            <person name="Kwon K."/>
        </authorList>
    </citation>
    <scope>NUCLEOTIDE SEQUENCE</scope>
    <source>
        <strain evidence="3">MEBiC11861</strain>
    </source>
</reference>
<sequence length="332" mass="36112">MTETGAPRNAAVADAAAPTIAVLVPCYNEEATVAKVVGDFQTALPGAEIHVYDNNSTDRTSEIAASAGAIVGFEGLAGKGNVVRRMFSDVEADIYVLVDGDATYSSEMAPQLIAMLTEKHLDMVVGARVSEEAESYRFGHRFGNLAFTSLVAWIFGNRFTDLFSGYRVFSRRFVKTFPALSTGFEIETELTVHALELNMPIGEIETPYLARPEGSTSKLNTIRDGIRILYTIVMMLRDERPLATFGLTGLLLVLLSVILAVPLVSEYLATGLVPRLPTAILCTGMMLLGWLSCFCGLTLESLRLGRREAKRLAYLATDGVSALKRRASKKLQ</sequence>
<dbReference type="PANTHER" id="PTHR48090:SF7">
    <property type="entry name" value="RFBJ PROTEIN"/>
    <property type="match status" value="1"/>
</dbReference>
<dbReference type="InterPro" id="IPR001173">
    <property type="entry name" value="Glyco_trans_2-like"/>
</dbReference>
<feature type="domain" description="Glycosyltransferase 2-like" evidence="2">
    <location>
        <begin position="22"/>
        <end position="172"/>
    </location>
</feature>
<gene>
    <name evidence="3" type="ORF">NUH88_19620</name>
</gene>
<dbReference type="CDD" id="cd04179">
    <property type="entry name" value="DPM_DPG-synthase_like"/>
    <property type="match status" value="1"/>
</dbReference>
<keyword evidence="1" id="KW-1133">Transmembrane helix</keyword>
<feature type="transmembrane region" description="Helical" evidence="1">
    <location>
        <begin position="276"/>
        <end position="299"/>
    </location>
</feature>
<organism evidence="3 4">
    <name type="scientific">Nisaea acidiphila</name>
    <dbReference type="NCBI Taxonomy" id="1862145"/>
    <lineage>
        <taxon>Bacteria</taxon>
        <taxon>Pseudomonadati</taxon>
        <taxon>Pseudomonadota</taxon>
        <taxon>Alphaproteobacteria</taxon>
        <taxon>Rhodospirillales</taxon>
        <taxon>Thalassobaculaceae</taxon>
        <taxon>Nisaea</taxon>
    </lineage>
</organism>
<proteinExistence type="predicted"/>
<evidence type="ECO:0000259" key="2">
    <source>
        <dbReference type="Pfam" id="PF00535"/>
    </source>
</evidence>
<dbReference type="PANTHER" id="PTHR48090">
    <property type="entry name" value="UNDECAPRENYL-PHOSPHATE 4-DEOXY-4-FORMAMIDO-L-ARABINOSE TRANSFERASE-RELATED"/>
    <property type="match status" value="1"/>
</dbReference>
<dbReference type="InterPro" id="IPR050256">
    <property type="entry name" value="Glycosyltransferase_2"/>
</dbReference>
<evidence type="ECO:0000313" key="4">
    <source>
        <dbReference type="Proteomes" id="UP001060336"/>
    </source>
</evidence>
<dbReference type="InterPro" id="IPR029044">
    <property type="entry name" value="Nucleotide-diphossugar_trans"/>
</dbReference>
<dbReference type="AlphaFoldDB" id="A0A9J7ATE1"/>
<accession>A0A9J7ATE1</accession>
<keyword evidence="1" id="KW-0812">Transmembrane</keyword>
<feature type="transmembrane region" description="Helical" evidence="1">
    <location>
        <begin position="242"/>
        <end position="264"/>
    </location>
</feature>
<dbReference type="Pfam" id="PF00535">
    <property type="entry name" value="Glycos_transf_2"/>
    <property type="match status" value="1"/>
</dbReference>
<dbReference type="SUPFAM" id="SSF53448">
    <property type="entry name" value="Nucleotide-diphospho-sugar transferases"/>
    <property type="match status" value="1"/>
</dbReference>
<evidence type="ECO:0000313" key="3">
    <source>
        <dbReference type="EMBL" id="UUX49596.1"/>
    </source>
</evidence>
<dbReference type="RefSeq" id="WP_257768352.1">
    <property type="nucleotide sequence ID" value="NZ_CP102480.1"/>
</dbReference>